<reference evidence="1 2" key="1">
    <citation type="submission" date="2018-11" db="EMBL/GenBank/DDBJ databases">
        <title>Complete genome sequence of Paenibacillus baekrokdamisoli strain KCTC 33723.</title>
        <authorList>
            <person name="Kang S.W."/>
            <person name="Lee K.C."/>
            <person name="Kim K.K."/>
            <person name="Kim J.S."/>
            <person name="Kim D.S."/>
            <person name="Ko S.H."/>
            <person name="Yang S.H."/>
            <person name="Lee J.S."/>
        </authorList>
    </citation>
    <scope>NUCLEOTIDE SEQUENCE [LARGE SCALE GENOMIC DNA]</scope>
    <source>
        <strain evidence="1 2">KCTC 33723</strain>
    </source>
</reference>
<proteinExistence type="predicted"/>
<name>A0A3G9JP62_9BACL</name>
<keyword evidence="2" id="KW-1185">Reference proteome</keyword>
<dbReference type="Pfam" id="PF11518">
    <property type="entry name" value="DUF3221"/>
    <property type="match status" value="1"/>
</dbReference>
<dbReference type="PROSITE" id="PS51257">
    <property type="entry name" value="PROKAR_LIPOPROTEIN"/>
    <property type="match status" value="1"/>
</dbReference>
<dbReference type="Proteomes" id="UP000275368">
    <property type="component" value="Chromosome"/>
</dbReference>
<accession>A0A3G9JP62</accession>
<sequence>MKRTVLFLAFLLALLCVVGTGCSSNNSDERWDYRDGFVVAKEGDKILVVRDKVADSKAPLSEILENAKPNAMWISVDKADYDAVTVDDRVSINFPNGGVINQSYPAQTTADVDKK</sequence>
<protein>
    <submittedName>
        <fullName evidence="1">Uncharacterized protein</fullName>
    </submittedName>
</protein>
<evidence type="ECO:0000313" key="2">
    <source>
        <dbReference type="Proteomes" id="UP000275368"/>
    </source>
</evidence>
<dbReference type="AlphaFoldDB" id="A0A3G9JP62"/>
<dbReference type="EMBL" id="AP019308">
    <property type="protein sequence ID" value="BBH24849.1"/>
    <property type="molecule type" value="Genomic_DNA"/>
</dbReference>
<dbReference type="InterPro" id="IPR021598">
    <property type="entry name" value="DUF3221"/>
</dbReference>
<gene>
    <name evidence="1" type="ORF">Back11_61940</name>
</gene>
<dbReference type="KEGG" id="pbk:Back11_61940"/>
<dbReference type="RefSeq" id="WP_164523063.1">
    <property type="nucleotide sequence ID" value="NZ_AP019308.1"/>
</dbReference>
<organism evidence="1 2">
    <name type="scientific">Paenibacillus baekrokdamisoli</name>
    <dbReference type="NCBI Taxonomy" id="1712516"/>
    <lineage>
        <taxon>Bacteria</taxon>
        <taxon>Bacillati</taxon>
        <taxon>Bacillota</taxon>
        <taxon>Bacilli</taxon>
        <taxon>Bacillales</taxon>
        <taxon>Paenibacillaceae</taxon>
        <taxon>Paenibacillus</taxon>
    </lineage>
</organism>
<evidence type="ECO:0000313" key="1">
    <source>
        <dbReference type="EMBL" id="BBH24849.1"/>
    </source>
</evidence>